<dbReference type="EMBL" id="CP009687">
    <property type="protein sequence ID" value="AKL93638.1"/>
    <property type="molecule type" value="Genomic_DNA"/>
</dbReference>
<dbReference type="InterPro" id="IPR003695">
    <property type="entry name" value="Ppx_GppA_N"/>
</dbReference>
<reference evidence="2 3" key="1">
    <citation type="submission" date="2014-10" db="EMBL/GenBank/DDBJ databases">
        <title>Genome sequence of Clostridium aceticum DSM 1496.</title>
        <authorList>
            <person name="Poehlein A."/>
            <person name="Schiel-Bengelsdorf B."/>
            <person name="Gottschalk G."/>
            <person name="Duerre P."/>
            <person name="Daniel R."/>
        </authorList>
    </citation>
    <scope>NUCLEOTIDE SEQUENCE [LARGE SCALE GENOMIC DNA]</scope>
    <source>
        <strain evidence="2 3">DSM 1496</strain>
    </source>
</reference>
<dbReference type="OrthoDB" id="9807195at2"/>
<dbReference type="PATRIC" id="fig|84022.5.peg.3985"/>
<comment type="similarity">
    <text evidence="1">Belongs to the GppA/Ppx family.</text>
</comment>
<keyword evidence="3" id="KW-1185">Reference proteome</keyword>
<sequence length="301" mass="33467">MKKYAAIDIGTNSMRLLLADVEGTRILHRSKEINTTRIGQAVDQEGLITKEGMERNLQAFEDFVKKARAYQAEKIFAIATSAVRDAKNGRDFVQAAFDKTGITIEILTGKQEAEMGYRGVLMGLEYLDQETLVIDIGGGSTEFILGQGINLQELISENVGAVRMTERVGEGEALEEAIQKEIQAAIERFKRKKITQLIGIGGTITTLAALHQELDPYDMEKVHNYSLCIEDIDTIKEKLAVLTIEERRKLKGIHPKRADIIVAGVTILQVIMKSLTIPSIIVSEYDNLEGLVHEKLQLTIL</sequence>
<keyword evidence="2" id="KW-0456">Lyase</keyword>
<proteinExistence type="inferred from homology"/>
<protein>
    <submittedName>
        <fullName evidence="2">Bifunctional 3-dehydroquinate synthase/phosphatase AroB</fullName>
        <ecNumber evidence="2">3.6.1.-</ecNumber>
        <ecNumber evidence="2">4.2.3.4</ecNumber>
    </submittedName>
</protein>
<dbReference type="RefSeq" id="WP_044824630.1">
    <property type="nucleotide sequence ID" value="NZ_CP009687.1"/>
</dbReference>
<dbReference type="PANTHER" id="PTHR30005">
    <property type="entry name" value="EXOPOLYPHOSPHATASE"/>
    <property type="match status" value="1"/>
</dbReference>
<dbReference type="EC" id="4.2.3.4" evidence="2"/>
<dbReference type="InterPro" id="IPR043129">
    <property type="entry name" value="ATPase_NBD"/>
</dbReference>
<dbReference type="Pfam" id="PF02541">
    <property type="entry name" value="Ppx-GppA"/>
    <property type="match status" value="1"/>
</dbReference>
<dbReference type="GO" id="GO:0016462">
    <property type="term" value="F:pyrophosphatase activity"/>
    <property type="evidence" value="ECO:0007669"/>
    <property type="project" value="TreeGrafter"/>
</dbReference>
<gene>
    <name evidence="2" type="primary">aroB1</name>
    <name evidence="2" type="ORF">CACET_c01200</name>
</gene>
<dbReference type="InterPro" id="IPR050273">
    <property type="entry name" value="GppA/Ppx_hydrolase"/>
</dbReference>
<dbReference type="GO" id="GO:0003856">
    <property type="term" value="F:3-dehydroquinate synthase activity"/>
    <property type="evidence" value="ECO:0007669"/>
    <property type="project" value="UniProtKB-EC"/>
</dbReference>
<accession>A0A0D8IAB9</accession>
<dbReference type="CDD" id="cd24054">
    <property type="entry name" value="ASKHA_NBD_AaPPX-GppA_MtPPX2-like"/>
    <property type="match status" value="1"/>
</dbReference>
<dbReference type="EC" id="3.6.1.-" evidence="2"/>
<dbReference type="PANTHER" id="PTHR30005:SF0">
    <property type="entry name" value="RETROGRADE REGULATION PROTEIN 2"/>
    <property type="match status" value="1"/>
</dbReference>
<name>A0A0D8IAB9_9CLOT</name>
<dbReference type="Gene3D" id="3.30.420.150">
    <property type="entry name" value="Exopolyphosphatase. Domain 2"/>
    <property type="match status" value="1"/>
</dbReference>
<evidence type="ECO:0000256" key="1">
    <source>
        <dbReference type="ARBA" id="ARBA00007125"/>
    </source>
</evidence>
<keyword evidence="2" id="KW-0378">Hydrolase</keyword>
<dbReference type="SUPFAM" id="SSF53067">
    <property type="entry name" value="Actin-like ATPase domain"/>
    <property type="match status" value="2"/>
</dbReference>
<dbReference type="Gene3D" id="3.30.420.40">
    <property type="match status" value="1"/>
</dbReference>
<dbReference type="AlphaFoldDB" id="A0A0D8IAB9"/>
<dbReference type="STRING" id="84022.CACET_c01200"/>
<dbReference type="Proteomes" id="UP000035704">
    <property type="component" value="Chromosome"/>
</dbReference>
<organism evidence="2 3">
    <name type="scientific">Clostridium aceticum</name>
    <dbReference type="NCBI Taxonomy" id="84022"/>
    <lineage>
        <taxon>Bacteria</taxon>
        <taxon>Bacillati</taxon>
        <taxon>Bacillota</taxon>
        <taxon>Clostridia</taxon>
        <taxon>Eubacteriales</taxon>
        <taxon>Clostridiaceae</taxon>
        <taxon>Clostridium</taxon>
    </lineage>
</organism>
<dbReference type="KEGG" id="cace:CACET_c01200"/>
<evidence type="ECO:0000313" key="3">
    <source>
        <dbReference type="Proteomes" id="UP000035704"/>
    </source>
</evidence>
<evidence type="ECO:0000313" key="2">
    <source>
        <dbReference type="EMBL" id="AKL93638.1"/>
    </source>
</evidence>